<feature type="transmembrane region" description="Helical" evidence="2">
    <location>
        <begin position="34"/>
        <end position="51"/>
    </location>
</feature>
<dbReference type="NCBIfam" id="NF008528">
    <property type="entry name" value="PRK11463.1-2"/>
    <property type="match status" value="1"/>
</dbReference>
<organism evidence="3 4">
    <name type="scientific">Virgisporangium ochraceum</name>
    <dbReference type="NCBI Taxonomy" id="65505"/>
    <lineage>
        <taxon>Bacteria</taxon>
        <taxon>Bacillati</taxon>
        <taxon>Actinomycetota</taxon>
        <taxon>Actinomycetes</taxon>
        <taxon>Micromonosporales</taxon>
        <taxon>Micromonosporaceae</taxon>
        <taxon>Virgisporangium</taxon>
    </lineage>
</organism>
<keyword evidence="4" id="KW-1185">Reference proteome</keyword>
<name>A0A8J4A087_9ACTN</name>
<proteinExistence type="predicted"/>
<feature type="transmembrane region" description="Helical" evidence="2">
    <location>
        <begin position="83"/>
        <end position="105"/>
    </location>
</feature>
<comment type="caution">
    <text evidence="3">The sequence shown here is derived from an EMBL/GenBank/DDBJ whole genome shotgun (WGS) entry which is preliminary data.</text>
</comment>
<evidence type="ECO:0000256" key="1">
    <source>
        <dbReference type="SAM" id="MobiDB-lite"/>
    </source>
</evidence>
<keyword evidence="2" id="KW-0472">Membrane</keyword>
<evidence type="ECO:0000313" key="3">
    <source>
        <dbReference type="EMBL" id="GIJ73352.1"/>
    </source>
</evidence>
<keyword evidence="2" id="KW-0812">Transmembrane</keyword>
<feature type="transmembrane region" description="Helical" evidence="2">
    <location>
        <begin position="7"/>
        <end position="28"/>
    </location>
</feature>
<keyword evidence="2" id="KW-1133">Transmembrane helix</keyword>
<accession>A0A8J4A087</accession>
<evidence type="ECO:0000313" key="4">
    <source>
        <dbReference type="Proteomes" id="UP000635606"/>
    </source>
</evidence>
<dbReference type="PANTHER" id="PTHR35335">
    <property type="entry name" value="UPF0716 PROTEIN FXSA"/>
    <property type="match status" value="1"/>
</dbReference>
<feature type="compositionally biased region" description="Basic and acidic residues" evidence="1">
    <location>
        <begin position="143"/>
        <end position="158"/>
    </location>
</feature>
<reference evidence="3" key="1">
    <citation type="submission" date="2021-01" db="EMBL/GenBank/DDBJ databases">
        <title>Whole genome shotgun sequence of Virgisporangium ochraceum NBRC 16418.</title>
        <authorList>
            <person name="Komaki H."/>
            <person name="Tamura T."/>
        </authorList>
    </citation>
    <scope>NUCLEOTIDE SEQUENCE</scope>
    <source>
        <strain evidence="3">NBRC 16418</strain>
    </source>
</reference>
<dbReference type="Pfam" id="PF04186">
    <property type="entry name" value="FxsA"/>
    <property type="match status" value="1"/>
</dbReference>
<evidence type="ECO:0008006" key="5">
    <source>
        <dbReference type="Google" id="ProtNLM"/>
    </source>
</evidence>
<dbReference type="GO" id="GO:0016020">
    <property type="term" value="C:membrane"/>
    <property type="evidence" value="ECO:0007669"/>
    <property type="project" value="InterPro"/>
</dbReference>
<feature type="region of interest" description="Disordered" evidence="1">
    <location>
        <begin position="138"/>
        <end position="172"/>
    </location>
</feature>
<gene>
    <name evidence="3" type="ORF">Voc01_082690</name>
</gene>
<dbReference type="AlphaFoldDB" id="A0A8J4A087"/>
<protein>
    <recommendedName>
        <fullName evidence="5">FxsA cytoplasmic membrane protein</fullName>
    </recommendedName>
</protein>
<dbReference type="PANTHER" id="PTHR35335:SF1">
    <property type="entry name" value="UPF0716 PROTEIN FXSA"/>
    <property type="match status" value="1"/>
</dbReference>
<dbReference type="RefSeq" id="WP_203933172.1">
    <property type="nucleotide sequence ID" value="NZ_BOPH01000113.1"/>
</dbReference>
<feature type="compositionally biased region" description="Low complexity" evidence="1">
    <location>
        <begin position="159"/>
        <end position="172"/>
    </location>
</feature>
<evidence type="ECO:0000256" key="2">
    <source>
        <dbReference type="SAM" id="Phobius"/>
    </source>
</evidence>
<dbReference type="EMBL" id="BOPH01000113">
    <property type="protein sequence ID" value="GIJ73352.1"/>
    <property type="molecule type" value="Genomic_DNA"/>
</dbReference>
<sequence>MLRRWLATLGILGVLGVLVELVVLGLVVWQLGPAWTIGLLIVKYVVGYLLVRRTGRIGWRQFRAAVDSGRPPGREGTDAATSFGAAMLVLLAGFVGAVVGLVLLIPPVRRTASRLAERVVERQLTAVAANGVFGPRRVTVQRDPVREPTADRPADKPAEPAAAIEGEILPPR</sequence>
<dbReference type="Proteomes" id="UP000635606">
    <property type="component" value="Unassembled WGS sequence"/>
</dbReference>
<dbReference type="InterPro" id="IPR007313">
    <property type="entry name" value="FxsA"/>
</dbReference>